<evidence type="ECO:0000256" key="4">
    <source>
        <dbReference type="ARBA" id="ARBA00006739"/>
    </source>
</evidence>
<evidence type="ECO:0000256" key="9">
    <source>
        <dbReference type="ARBA" id="ARBA00022692"/>
    </source>
</evidence>
<evidence type="ECO:0000313" key="17">
    <source>
        <dbReference type="Proteomes" id="UP000094336"/>
    </source>
</evidence>
<evidence type="ECO:0000256" key="7">
    <source>
        <dbReference type="ARBA" id="ARBA00022676"/>
    </source>
</evidence>
<keyword evidence="10 15" id="KW-1133">Transmembrane helix</keyword>
<protein>
    <recommendedName>
        <fullName evidence="6">Ceramide glucosyltransferase</fullName>
        <ecNumber evidence="5">2.4.1.80</ecNumber>
    </recommendedName>
    <alternativeName>
        <fullName evidence="13">Glucosylceramide synthase</fullName>
    </alternativeName>
    <alternativeName>
        <fullName evidence="14">UDP-glucose ceramide glucosyltransferase</fullName>
    </alternativeName>
    <alternativeName>
        <fullName evidence="12">UDP-glucose:N-acylsphingosine D-glucosyltransferase</fullName>
    </alternativeName>
</protein>
<organism evidence="16 17">
    <name type="scientific">Babjeviella inositovora NRRL Y-12698</name>
    <dbReference type="NCBI Taxonomy" id="984486"/>
    <lineage>
        <taxon>Eukaryota</taxon>
        <taxon>Fungi</taxon>
        <taxon>Dikarya</taxon>
        <taxon>Ascomycota</taxon>
        <taxon>Saccharomycotina</taxon>
        <taxon>Pichiomycetes</taxon>
        <taxon>Serinales incertae sedis</taxon>
        <taxon>Babjeviella</taxon>
    </lineage>
</organism>
<evidence type="ECO:0000256" key="5">
    <source>
        <dbReference type="ARBA" id="ARBA00012699"/>
    </source>
</evidence>
<dbReference type="PANTHER" id="PTHR12726">
    <property type="entry name" value="CERAMIDE GLUCOSYLTRANSFERASE"/>
    <property type="match status" value="1"/>
</dbReference>
<dbReference type="SUPFAM" id="SSF53448">
    <property type="entry name" value="Nucleotide-diphospho-sugar transferases"/>
    <property type="match status" value="1"/>
</dbReference>
<proteinExistence type="inferred from homology"/>
<dbReference type="GO" id="GO:0008120">
    <property type="term" value="F:ceramide glucosyltransferase activity"/>
    <property type="evidence" value="ECO:0007669"/>
    <property type="project" value="UniProtKB-EC"/>
</dbReference>
<dbReference type="Pfam" id="PF13506">
    <property type="entry name" value="Glyco_transf_21"/>
    <property type="match status" value="1"/>
</dbReference>
<dbReference type="InterPro" id="IPR029044">
    <property type="entry name" value="Nucleotide-diphossugar_trans"/>
</dbReference>
<keyword evidence="9 15" id="KW-0812">Transmembrane</keyword>
<reference evidence="17" key="1">
    <citation type="submission" date="2016-05" db="EMBL/GenBank/DDBJ databases">
        <title>Comparative genomics of biotechnologically important yeasts.</title>
        <authorList>
            <consortium name="DOE Joint Genome Institute"/>
            <person name="Riley R."/>
            <person name="Haridas S."/>
            <person name="Wolfe K.H."/>
            <person name="Lopes M.R."/>
            <person name="Hittinger C.T."/>
            <person name="Goker M."/>
            <person name="Salamov A."/>
            <person name="Wisecaver J."/>
            <person name="Long T.M."/>
            <person name="Aerts A.L."/>
            <person name="Barry K."/>
            <person name="Choi C."/>
            <person name="Clum A."/>
            <person name="Coughlan A.Y."/>
            <person name="Deshpande S."/>
            <person name="Douglass A.P."/>
            <person name="Hanson S.J."/>
            <person name="Klenk H.-P."/>
            <person name="Labutti K."/>
            <person name="Lapidus A."/>
            <person name="Lindquist E."/>
            <person name="Lipzen A."/>
            <person name="Meier-Kolthoff J.P."/>
            <person name="Ohm R.A."/>
            <person name="Otillar R.P."/>
            <person name="Pangilinan J."/>
            <person name="Peng Y."/>
            <person name="Rokas A."/>
            <person name="Rosa C.A."/>
            <person name="Scheuner C."/>
            <person name="Sibirny A.A."/>
            <person name="Slot J.C."/>
            <person name="Stielow J.B."/>
            <person name="Sun H."/>
            <person name="Kurtzman C.P."/>
            <person name="Blackwell M."/>
            <person name="Grigoriev I.V."/>
            <person name="Jeffries T.W."/>
        </authorList>
    </citation>
    <scope>NUCLEOTIDE SEQUENCE [LARGE SCALE GENOMIC DNA]</scope>
    <source>
        <strain evidence="17">NRRL Y-12698</strain>
    </source>
</reference>
<dbReference type="PANTHER" id="PTHR12726:SF0">
    <property type="entry name" value="CERAMIDE GLUCOSYLTRANSFERASE"/>
    <property type="match status" value="1"/>
</dbReference>
<gene>
    <name evidence="16" type="ORF">BABINDRAFT_162038</name>
</gene>
<evidence type="ECO:0000313" key="16">
    <source>
        <dbReference type="EMBL" id="ODQ78949.1"/>
    </source>
</evidence>
<keyword evidence="8 16" id="KW-0808">Transferase</keyword>
<dbReference type="Gene3D" id="3.90.550.10">
    <property type="entry name" value="Spore Coat Polysaccharide Biosynthesis Protein SpsA, Chain A"/>
    <property type="match status" value="1"/>
</dbReference>
<evidence type="ECO:0000256" key="11">
    <source>
        <dbReference type="ARBA" id="ARBA00023136"/>
    </source>
</evidence>
<name>A0A1E3QMN3_9ASCO</name>
<keyword evidence="7" id="KW-0328">Glycosyltransferase</keyword>
<accession>A0A1E3QMN3</accession>
<evidence type="ECO:0000256" key="1">
    <source>
        <dbReference type="ARBA" id="ARBA00004141"/>
    </source>
</evidence>
<comment type="similarity">
    <text evidence="4">Belongs to the glycosyltransferase 2 family.</text>
</comment>
<dbReference type="GO" id="GO:0016020">
    <property type="term" value="C:membrane"/>
    <property type="evidence" value="ECO:0007669"/>
    <property type="project" value="UniProtKB-SubCell"/>
</dbReference>
<dbReference type="UniPathway" id="UPA00222"/>
<dbReference type="OrthoDB" id="1483400at2759"/>
<evidence type="ECO:0000256" key="12">
    <source>
        <dbReference type="ARBA" id="ARBA00031017"/>
    </source>
</evidence>
<comment type="pathway">
    <text evidence="3">Sphingolipid metabolism.</text>
</comment>
<evidence type="ECO:0000256" key="13">
    <source>
        <dbReference type="ARBA" id="ARBA00031543"/>
    </source>
</evidence>
<sequence>MAVIEYVQWLLFIWYIVVTLLGLVGYCQIIRKFLFRVNYLKGTLVQKHLKQFVEDEPKNTDLPYVSILRPIKGLDPGLEACLESSFHQVYPVKKYEIIFCVASRSDPALLLARQLMAKYPNHDCRIMVDETESRFGLNPKINNLMKGYINAKHDLLWVWDSNVWAGKLTMLKSATTFSGKGYERGRKIKVVHHVPLAVATSPGSRILDLGSKLDEMFMTTAHAKYYMGLNTVNTAPCVNGKSNFYRRSELDESVRALKLEEKLKGVKSGSNASPYGEAYTAASSSVANSGNSSPLRGASTATLIEESSPKSNPVSARDHPGLGYFAQYIGEDNMIAIALWNYPRSKPGYSKLIHEAVYQPVNHANFYTSHDTDTSGWMESLSTVKNYVNRRTRWLRVRKYMVLAATLLEPSTECLLAGAMGSYAISRLFYNAHNQTTILALHVLTWFLIDVSQWHTLRRAYKFYYADQHDPTLPSFLPGMTSTDKSVWFSASRWVLVWVIRECLALPIWIIAMVGEDVNWRGEAFVITKDDGAKRTHLQ</sequence>
<dbReference type="RefSeq" id="XP_018984277.1">
    <property type="nucleotide sequence ID" value="XM_019129140.1"/>
</dbReference>
<dbReference type="Proteomes" id="UP000094336">
    <property type="component" value="Unassembled WGS sequence"/>
</dbReference>
<comment type="pathway">
    <text evidence="2">Lipid metabolism; sphingolipid metabolism.</text>
</comment>
<keyword evidence="11 15" id="KW-0472">Membrane</keyword>
<evidence type="ECO:0000256" key="3">
    <source>
        <dbReference type="ARBA" id="ARBA00004991"/>
    </source>
</evidence>
<evidence type="ECO:0000256" key="10">
    <source>
        <dbReference type="ARBA" id="ARBA00022989"/>
    </source>
</evidence>
<dbReference type="EC" id="2.4.1.80" evidence="5"/>
<feature type="transmembrane region" description="Helical" evidence="15">
    <location>
        <begin position="6"/>
        <end position="26"/>
    </location>
</feature>
<evidence type="ECO:0000256" key="14">
    <source>
        <dbReference type="ARBA" id="ARBA00032575"/>
    </source>
</evidence>
<dbReference type="AlphaFoldDB" id="A0A1E3QMN3"/>
<evidence type="ECO:0000256" key="15">
    <source>
        <dbReference type="SAM" id="Phobius"/>
    </source>
</evidence>
<dbReference type="GO" id="GO:0006679">
    <property type="term" value="P:glucosylceramide biosynthetic process"/>
    <property type="evidence" value="ECO:0007669"/>
    <property type="project" value="TreeGrafter"/>
</dbReference>
<evidence type="ECO:0000256" key="6">
    <source>
        <dbReference type="ARBA" id="ARBA00019988"/>
    </source>
</evidence>
<comment type="subcellular location">
    <subcellularLocation>
        <location evidence="1">Membrane</location>
        <topology evidence="1">Multi-pass membrane protein</topology>
    </subcellularLocation>
</comment>
<dbReference type="GeneID" id="30146993"/>
<dbReference type="InterPro" id="IPR025993">
    <property type="entry name" value="Ceramide_glucosylTrfase"/>
</dbReference>
<keyword evidence="17" id="KW-1185">Reference proteome</keyword>
<dbReference type="STRING" id="984486.A0A1E3QMN3"/>
<dbReference type="EMBL" id="KV454433">
    <property type="protein sequence ID" value="ODQ78949.1"/>
    <property type="molecule type" value="Genomic_DNA"/>
</dbReference>
<evidence type="ECO:0000256" key="2">
    <source>
        <dbReference type="ARBA" id="ARBA00004760"/>
    </source>
</evidence>
<evidence type="ECO:0000256" key="8">
    <source>
        <dbReference type="ARBA" id="ARBA00022679"/>
    </source>
</evidence>